<evidence type="ECO:0000256" key="3">
    <source>
        <dbReference type="ARBA" id="ARBA00022605"/>
    </source>
</evidence>
<feature type="active site" description="Proton acceptor" evidence="6">
    <location>
        <position position="235"/>
    </location>
</feature>
<keyword evidence="5 6" id="KW-0012">Acyltransferase</keyword>
<keyword evidence="3 6" id="KW-0028">Amino-acid biosynthesis</keyword>
<dbReference type="OrthoDB" id="9772423at2"/>
<reference evidence="8 9" key="1">
    <citation type="submission" date="2017-03" db="EMBL/GenBank/DDBJ databases">
        <title>Draft Genome sequence of Marispirochaeta sp. strain JC444.</title>
        <authorList>
            <person name="Shivani Y."/>
            <person name="Subhash Y."/>
            <person name="Sasikala C."/>
            <person name="Ramana C."/>
        </authorList>
    </citation>
    <scope>NUCLEOTIDE SEQUENCE [LARGE SCALE GENOMIC DNA]</scope>
    <source>
        <strain evidence="8 9">JC444</strain>
    </source>
</reference>
<proteinExistence type="inferred from homology"/>
<dbReference type="GO" id="GO:0008899">
    <property type="term" value="F:homoserine O-succinyltransferase activity"/>
    <property type="evidence" value="ECO:0007669"/>
    <property type="project" value="UniProtKB-UniRule"/>
</dbReference>
<keyword evidence="9" id="KW-1185">Reference proteome</keyword>
<feature type="binding site" evidence="6">
    <location>
        <position position="192"/>
    </location>
    <ligand>
        <name>substrate</name>
    </ligand>
</feature>
<dbReference type="AlphaFoldDB" id="A0A1Y1RYP7"/>
<comment type="subcellular location">
    <subcellularLocation>
        <location evidence="1 6">Cytoplasm</location>
    </subcellularLocation>
</comment>
<evidence type="ECO:0000313" key="9">
    <source>
        <dbReference type="Proteomes" id="UP000192343"/>
    </source>
</evidence>
<dbReference type="GO" id="GO:0005737">
    <property type="term" value="C:cytoplasm"/>
    <property type="evidence" value="ECO:0007669"/>
    <property type="project" value="UniProtKB-SubCell"/>
</dbReference>
<dbReference type="InterPro" id="IPR033752">
    <property type="entry name" value="MetA_family"/>
</dbReference>
<feature type="site" description="Important for acyl-CoA specificity" evidence="6">
    <location>
        <position position="111"/>
    </location>
</feature>
<dbReference type="NCBIfam" id="TIGR01001">
    <property type="entry name" value="metA"/>
    <property type="match status" value="1"/>
</dbReference>
<comment type="function">
    <text evidence="6">Transfers an acetyl group from acetyl-CoA to L-homoserine, forming acetyl-L-homoserine.</text>
</comment>
<dbReference type="FunFam" id="3.40.50.880:FF:000004">
    <property type="entry name" value="Homoserine O-succinyltransferase"/>
    <property type="match status" value="1"/>
</dbReference>
<comment type="caution">
    <text evidence="6">Lacks conserved residue(s) required for the propagation of feature annotation.</text>
</comment>
<evidence type="ECO:0000313" key="8">
    <source>
        <dbReference type="EMBL" id="ORC35068.1"/>
    </source>
</evidence>
<dbReference type="Pfam" id="PF04204">
    <property type="entry name" value="HTS"/>
    <property type="match status" value="1"/>
</dbReference>
<dbReference type="EMBL" id="MWQY01000010">
    <property type="protein sequence ID" value="ORC35068.1"/>
    <property type="molecule type" value="Genomic_DNA"/>
</dbReference>
<dbReference type="PIRSF" id="PIRSF000450">
    <property type="entry name" value="H_ser_succinyltr"/>
    <property type="match status" value="1"/>
</dbReference>
<dbReference type="GO" id="GO:0019281">
    <property type="term" value="P:L-methionine biosynthetic process from homoserine via O-succinyl-L-homoserine and cystathionine"/>
    <property type="evidence" value="ECO:0007669"/>
    <property type="project" value="InterPro"/>
</dbReference>
<feature type="binding site" evidence="6">
    <location>
        <position position="249"/>
    </location>
    <ligand>
        <name>substrate</name>
    </ligand>
</feature>
<keyword evidence="6" id="KW-0486">Methionine biosynthesis</keyword>
<evidence type="ECO:0000256" key="6">
    <source>
        <dbReference type="HAMAP-Rule" id="MF_00295"/>
    </source>
</evidence>
<dbReference type="Gene3D" id="3.40.50.880">
    <property type="match status" value="1"/>
</dbReference>
<name>A0A1Y1RYP7_9SPIO</name>
<feature type="active site" evidence="6">
    <location>
        <position position="237"/>
    </location>
</feature>
<accession>A0A1Y1RYP7</accession>
<comment type="caution">
    <text evidence="8">The sequence shown here is derived from an EMBL/GenBank/DDBJ whole genome shotgun (WGS) entry which is preliminary data.</text>
</comment>
<comment type="catalytic activity">
    <reaction evidence="6">
        <text>L-homoserine + acetyl-CoA = O-acetyl-L-homoserine + CoA</text>
        <dbReference type="Rhea" id="RHEA:13701"/>
        <dbReference type="ChEBI" id="CHEBI:57287"/>
        <dbReference type="ChEBI" id="CHEBI:57288"/>
        <dbReference type="ChEBI" id="CHEBI:57476"/>
        <dbReference type="ChEBI" id="CHEBI:57716"/>
        <dbReference type="EC" id="2.3.1.31"/>
    </reaction>
</comment>
<sequence>MPLNIPDKLPAYDVLTGENIFVMTHSRAVHQDIRPLRIGLLNLMPLKIETEVHLLRLLSNTPLQVEIDLVHTATYRSTHTPESHLETFYTTFEEIKDKKYDGFIITGAPVEQMEFEDVAYWKELTEIMDWAKKHVTSTLYICWAAQAGLYYNYSVPKYPLDKKMFGIFSHTVTAPQVPLVRGFDDTFLAPHSRHTEIRKEDIQANPELVLVSESEEAGVFIVSTRSGRDIYVTGHVEYDPLTLKKEYLRDKNKGLEIEPPENYFPSGDETQHPVVRWRSHANLLFSNWLNYYVYQITPFHIEEIS</sequence>
<feature type="binding site" evidence="6">
    <location>
        <position position="163"/>
    </location>
    <ligand>
        <name>substrate</name>
    </ligand>
</feature>
<evidence type="ECO:0000256" key="2">
    <source>
        <dbReference type="ARBA" id="ARBA00022490"/>
    </source>
</evidence>
<dbReference type="EC" id="2.3.1.31" evidence="6"/>
<feature type="active site" description="Acyl-thioester intermediate" evidence="6 7">
    <location>
        <position position="142"/>
    </location>
</feature>
<dbReference type="InterPro" id="IPR005697">
    <property type="entry name" value="HST_MetA"/>
</dbReference>
<organism evidence="8 9">
    <name type="scientific">Marispirochaeta aestuarii</name>
    <dbReference type="NCBI Taxonomy" id="1963862"/>
    <lineage>
        <taxon>Bacteria</taxon>
        <taxon>Pseudomonadati</taxon>
        <taxon>Spirochaetota</taxon>
        <taxon>Spirochaetia</taxon>
        <taxon>Spirochaetales</taxon>
        <taxon>Spirochaetaceae</taxon>
        <taxon>Marispirochaeta</taxon>
    </lineage>
</organism>
<evidence type="ECO:0000256" key="4">
    <source>
        <dbReference type="ARBA" id="ARBA00022679"/>
    </source>
</evidence>
<gene>
    <name evidence="6" type="primary">metAA</name>
    <name evidence="8" type="ORF">B4O97_10040</name>
</gene>
<dbReference type="PANTHER" id="PTHR20919">
    <property type="entry name" value="HOMOSERINE O-SUCCINYLTRANSFERASE"/>
    <property type="match status" value="1"/>
</dbReference>
<dbReference type="RefSeq" id="WP_083050521.1">
    <property type="nucleotide sequence ID" value="NZ_MWQY01000010.1"/>
</dbReference>
<protein>
    <recommendedName>
        <fullName evidence="6">Homoserine O-acetyltransferase</fullName>
        <shortName evidence="6">HAT</shortName>
        <ecNumber evidence="6">2.3.1.31</ecNumber>
    </recommendedName>
    <alternativeName>
        <fullName evidence="6">Homoserine transacetylase</fullName>
        <shortName evidence="6">HTA</shortName>
    </alternativeName>
</protein>
<dbReference type="SUPFAM" id="SSF52317">
    <property type="entry name" value="Class I glutamine amidotransferase-like"/>
    <property type="match status" value="1"/>
</dbReference>
<dbReference type="STRING" id="1963862.B4O97_10040"/>
<evidence type="ECO:0000256" key="1">
    <source>
        <dbReference type="ARBA" id="ARBA00004496"/>
    </source>
</evidence>
<evidence type="ECO:0000256" key="7">
    <source>
        <dbReference type="PIRSR" id="PIRSR000450-1"/>
    </source>
</evidence>
<keyword evidence="2 6" id="KW-0963">Cytoplasm</keyword>
<feature type="site" description="Important for substrate specificity" evidence="6">
    <location>
        <position position="192"/>
    </location>
</feature>
<dbReference type="CDD" id="cd03131">
    <property type="entry name" value="GATase1_HTS"/>
    <property type="match status" value="1"/>
</dbReference>
<dbReference type="GO" id="GO:0004414">
    <property type="term" value="F:homoserine O-acetyltransferase activity"/>
    <property type="evidence" value="ECO:0007669"/>
    <property type="project" value="UniProtKB-EC"/>
</dbReference>
<comment type="pathway">
    <text evidence="6">Amino-acid biosynthesis; L-methionine biosynthesis via de novo pathway; O-acetyl-L-homoserine from L-homoserine: step 1/1.</text>
</comment>
<comment type="similarity">
    <text evidence="6">Belongs to the MetA family.</text>
</comment>
<dbReference type="Proteomes" id="UP000192343">
    <property type="component" value="Unassembled WGS sequence"/>
</dbReference>
<keyword evidence="4 6" id="KW-0808">Transferase</keyword>
<evidence type="ECO:0000256" key="5">
    <source>
        <dbReference type="ARBA" id="ARBA00023315"/>
    </source>
</evidence>
<dbReference type="HAMAP" id="MF_00295">
    <property type="entry name" value="MetA_acyltransf"/>
    <property type="match status" value="1"/>
</dbReference>
<dbReference type="UniPathway" id="UPA00051">
    <property type="reaction ID" value="UER00074"/>
</dbReference>
<dbReference type="InterPro" id="IPR029062">
    <property type="entry name" value="Class_I_gatase-like"/>
</dbReference>
<dbReference type="PANTHER" id="PTHR20919:SF0">
    <property type="entry name" value="HOMOSERINE O-SUCCINYLTRANSFERASE"/>
    <property type="match status" value="1"/>
</dbReference>